<dbReference type="GO" id="GO:0004252">
    <property type="term" value="F:serine-type endopeptidase activity"/>
    <property type="evidence" value="ECO:0007669"/>
    <property type="project" value="UniProtKB-UniRule"/>
</dbReference>
<evidence type="ECO:0000256" key="2">
    <source>
        <dbReference type="ARBA" id="ARBA00022670"/>
    </source>
</evidence>
<evidence type="ECO:0000256" key="4">
    <source>
        <dbReference type="ARBA" id="ARBA00022825"/>
    </source>
</evidence>
<proteinExistence type="inferred from homology"/>
<comment type="similarity">
    <text evidence="1 5">Belongs to the peptidase S8 family.</text>
</comment>
<dbReference type="PROSITE" id="PS51892">
    <property type="entry name" value="SUBTILASE"/>
    <property type="match status" value="1"/>
</dbReference>
<dbReference type="InterPro" id="IPR015500">
    <property type="entry name" value="Peptidase_S8_subtilisin-rel"/>
</dbReference>
<reference evidence="7" key="1">
    <citation type="submission" date="2019-03" db="EMBL/GenBank/DDBJ databases">
        <title>Lake Tanganyika Metagenome-Assembled Genomes (MAGs).</title>
        <authorList>
            <person name="Tran P."/>
        </authorList>
    </citation>
    <scope>NUCLEOTIDE SEQUENCE</scope>
    <source>
        <strain evidence="7">M_DeepCast_400m_m2_100</strain>
    </source>
</reference>
<feature type="domain" description="Peptidase S8/S53" evidence="6">
    <location>
        <begin position="256"/>
        <end position="503"/>
    </location>
</feature>
<sequence length="594" mass="62480">FPDSGSELADAGWPGPLAGTTLTAAPAWEGAFVPIYYFAGYAYGETEIAIQGRRGQALAEASDVLGKGSAFRACRSGVLGIGREGIAPCPGQGISQEVLAWFAPGGLRLPAHTTHTTLGAVNFSSPGIDSLLAAHGARHVARTYPAAVRDTVGFTTGSGKRAYRTDLTSWFTFVAADASLAEALAEALEGDRSVFRAVRNGIAIDLLRTVRPSEFDQLDPYQRWHLHNDGDAAGCLVDVDIDAPEAWAVERGDSLIRIAILDTPVAAGHPDLRDLFATSRAGPEHGTEVAGIVGARTDNEGMGVAAVDWAASLGSYDIHMETEHGPVLNIPGLVDIVASAVGDGCRILNCSWGTPDNNAAEVFRSAFIDAYKADVLIVAAVGNGLGDAHLRPGAWDQGTLTVGVVDCAGEHRLSCARPYIDVAAPGIDIYTTTFNVGPPITYSYKFTLGSSMAAPIVSGVASLLLAYALHHDLELGADDLAQLIRLGAVDVESAGWDELTGWGCVNAYNSLSILDNPAGHMFRQLVAGSCGDCNVATEMATAEHLLRGVPCDADSVFYGRLELTKWEVWRAVGLGGQVFSYAPPIVWGRGPSMY</sequence>
<feature type="active site" description="Charge relay system" evidence="5">
    <location>
        <position position="451"/>
    </location>
</feature>
<evidence type="ECO:0000256" key="1">
    <source>
        <dbReference type="ARBA" id="ARBA00011073"/>
    </source>
</evidence>
<dbReference type="GO" id="GO:0006508">
    <property type="term" value="P:proteolysis"/>
    <property type="evidence" value="ECO:0007669"/>
    <property type="project" value="UniProtKB-KW"/>
</dbReference>
<dbReference type="InterPro" id="IPR050131">
    <property type="entry name" value="Peptidase_S8_subtilisin-like"/>
</dbReference>
<dbReference type="InterPro" id="IPR000209">
    <property type="entry name" value="Peptidase_S8/S53_dom"/>
</dbReference>
<dbReference type="Pfam" id="PF00082">
    <property type="entry name" value="Peptidase_S8"/>
    <property type="match status" value="1"/>
</dbReference>
<evidence type="ECO:0000313" key="8">
    <source>
        <dbReference type="Proteomes" id="UP000748308"/>
    </source>
</evidence>
<name>A0A937XDI4_UNCEI</name>
<dbReference type="InterPro" id="IPR022398">
    <property type="entry name" value="Peptidase_S8_His-AS"/>
</dbReference>
<organism evidence="7 8">
    <name type="scientific">Eiseniibacteriota bacterium</name>
    <dbReference type="NCBI Taxonomy" id="2212470"/>
    <lineage>
        <taxon>Bacteria</taxon>
        <taxon>Candidatus Eiseniibacteriota</taxon>
    </lineage>
</organism>
<dbReference type="AlphaFoldDB" id="A0A937XDI4"/>
<comment type="caution">
    <text evidence="7">The sequence shown here is derived from an EMBL/GenBank/DDBJ whole genome shotgun (WGS) entry which is preliminary data.</text>
</comment>
<dbReference type="EMBL" id="VGIY01000559">
    <property type="protein sequence ID" value="MBM3318949.1"/>
    <property type="molecule type" value="Genomic_DNA"/>
</dbReference>
<feature type="non-terminal residue" evidence="7">
    <location>
        <position position="594"/>
    </location>
</feature>
<dbReference type="SUPFAM" id="SSF52743">
    <property type="entry name" value="Subtilisin-like"/>
    <property type="match status" value="1"/>
</dbReference>
<gene>
    <name evidence="7" type="ORF">FJY75_13960</name>
</gene>
<keyword evidence="3 5" id="KW-0378">Hydrolase</keyword>
<dbReference type="Proteomes" id="UP000748308">
    <property type="component" value="Unassembled WGS sequence"/>
</dbReference>
<feature type="non-terminal residue" evidence="7">
    <location>
        <position position="1"/>
    </location>
</feature>
<dbReference type="InterPro" id="IPR036852">
    <property type="entry name" value="Peptidase_S8/S53_dom_sf"/>
</dbReference>
<evidence type="ECO:0000256" key="5">
    <source>
        <dbReference type="PROSITE-ProRule" id="PRU01240"/>
    </source>
</evidence>
<feature type="active site" description="Charge relay system" evidence="5">
    <location>
        <position position="262"/>
    </location>
</feature>
<dbReference type="PRINTS" id="PR00723">
    <property type="entry name" value="SUBTILISIN"/>
</dbReference>
<evidence type="ECO:0000256" key="3">
    <source>
        <dbReference type="ARBA" id="ARBA00022801"/>
    </source>
</evidence>
<dbReference type="PANTHER" id="PTHR43806">
    <property type="entry name" value="PEPTIDASE S8"/>
    <property type="match status" value="1"/>
</dbReference>
<evidence type="ECO:0000313" key="7">
    <source>
        <dbReference type="EMBL" id="MBM3318949.1"/>
    </source>
</evidence>
<accession>A0A937XDI4</accession>
<keyword evidence="2 5" id="KW-0645">Protease</keyword>
<evidence type="ECO:0000259" key="6">
    <source>
        <dbReference type="Pfam" id="PF00082"/>
    </source>
</evidence>
<dbReference type="PANTHER" id="PTHR43806:SF11">
    <property type="entry name" value="CEREVISIN-RELATED"/>
    <property type="match status" value="1"/>
</dbReference>
<feature type="active site" description="Charge relay system" evidence="5">
    <location>
        <position position="285"/>
    </location>
</feature>
<keyword evidence="4 5" id="KW-0720">Serine protease</keyword>
<dbReference type="Gene3D" id="3.40.50.200">
    <property type="entry name" value="Peptidase S8/S53 domain"/>
    <property type="match status" value="1"/>
</dbReference>
<protein>
    <submittedName>
        <fullName evidence="7">S8 family serine peptidase</fullName>
    </submittedName>
</protein>
<dbReference type="PROSITE" id="PS00137">
    <property type="entry name" value="SUBTILASE_HIS"/>
    <property type="match status" value="1"/>
</dbReference>